<protein>
    <submittedName>
        <fullName evidence="1">Uncharacterized protein</fullName>
    </submittedName>
</protein>
<dbReference type="Proteomes" id="UP000245464">
    <property type="component" value="Chromosome 1"/>
</dbReference>
<dbReference type="EMBL" id="NQIK02000001">
    <property type="protein sequence ID" value="KAF7578649.1"/>
    <property type="molecule type" value="Genomic_DNA"/>
</dbReference>
<dbReference type="AlphaFoldDB" id="A0A834VY62"/>
<dbReference type="KEGG" id="ptrr:90954414"/>
<name>A0A834VY62_9PLEO</name>
<dbReference type="GeneID" id="90954414"/>
<evidence type="ECO:0000313" key="1">
    <source>
        <dbReference type="EMBL" id="KAF7578649.1"/>
    </source>
</evidence>
<organism evidence="1 2">
    <name type="scientific">Pyrenophora tritici-repentis</name>
    <dbReference type="NCBI Taxonomy" id="45151"/>
    <lineage>
        <taxon>Eukaryota</taxon>
        <taxon>Fungi</taxon>
        <taxon>Dikarya</taxon>
        <taxon>Ascomycota</taxon>
        <taxon>Pezizomycotina</taxon>
        <taxon>Dothideomycetes</taxon>
        <taxon>Pleosporomycetidae</taxon>
        <taxon>Pleosporales</taxon>
        <taxon>Pleosporineae</taxon>
        <taxon>Pleosporaceae</taxon>
        <taxon>Pyrenophora</taxon>
    </lineage>
</organism>
<gene>
    <name evidence="1" type="ORF">PtrM4_028890</name>
</gene>
<proteinExistence type="predicted"/>
<accession>A0A834VY62</accession>
<reference evidence="1" key="1">
    <citation type="journal article" date="2018" name="BMC Genomics">
        <title>Comparative genomics of the wheat fungal pathogen Pyrenophora tritici-repentis reveals chromosomal variations and genome plasticity.</title>
        <authorList>
            <person name="Moolhuijzen P."/>
            <person name="See P.T."/>
            <person name="Hane J.K."/>
            <person name="Shi G."/>
            <person name="Liu Z."/>
            <person name="Oliver R.P."/>
            <person name="Moffat C.S."/>
        </authorList>
    </citation>
    <scope>NUCLEOTIDE SEQUENCE [LARGE SCALE GENOMIC DNA]</scope>
    <source>
        <strain evidence="1">M4</strain>
    </source>
</reference>
<dbReference type="RefSeq" id="XP_065966035.1">
    <property type="nucleotide sequence ID" value="XM_066103833.1"/>
</dbReference>
<sequence length="48" mass="5646">MGFSVQILEHEQQIKFPDPSSEWYRTCKNWNEWRGGSEDVWGQSDSGL</sequence>
<comment type="caution">
    <text evidence="1">The sequence shown here is derived from an EMBL/GenBank/DDBJ whole genome shotgun (WGS) entry which is preliminary data.</text>
</comment>
<evidence type="ECO:0000313" key="2">
    <source>
        <dbReference type="Proteomes" id="UP000245464"/>
    </source>
</evidence>